<keyword evidence="2" id="KW-1185">Reference proteome</keyword>
<gene>
    <name evidence="1" type="ORF">LOK49_LG15G00768</name>
</gene>
<reference evidence="1 2" key="1">
    <citation type="journal article" date="2022" name="Plant J.">
        <title>Chromosome-level genome of Camellia lanceoleosa provides a valuable resource for understanding genome evolution and self-incompatibility.</title>
        <authorList>
            <person name="Gong W."/>
            <person name="Xiao S."/>
            <person name="Wang L."/>
            <person name="Liao Z."/>
            <person name="Chang Y."/>
            <person name="Mo W."/>
            <person name="Hu G."/>
            <person name="Li W."/>
            <person name="Zhao G."/>
            <person name="Zhu H."/>
            <person name="Hu X."/>
            <person name="Ji K."/>
            <person name="Xiang X."/>
            <person name="Song Q."/>
            <person name="Yuan D."/>
            <person name="Jin S."/>
            <person name="Zhang L."/>
        </authorList>
    </citation>
    <scope>NUCLEOTIDE SEQUENCE [LARGE SCALE GENOMIC DNA]</scope>
    <source>
        <strain evidence="1">SQ_2022a</strain>
    </source>
</reference>
<name>A0ACC0F3F9_9ERIC</name>
<dbReference type="Proteomes" id="UP001060215">
    <property type="component" value="Chromosome 11"/>
</dbReference>
<sequence length="84" mass="9593">MAVSLRNFAACSLLVLTLFVVGVSRPVMAKDEIQQSRYCFILFFNAIYAIDCNVGRLRRNRDSLFSRALLKMCNMVYNAEALFC</sequence>
<evidence type="ECO:0000313" key="1">
    <source>
        <dbReference type="EMBL" id="KAI7982592.1"/>
    </source>
</evidence>
<organism evidence="1 2">
    <name type="scientific">Camellia lanceoleosa</name>
    <dbReference type="NCBI Taxonomy" id="1840588"/>
    <lineage>
        <taxon>Eukaryota</taxon>
        <taxon>Viridiplantae</taxon>
        <taxon>Streptophyta</taxon>
        <taxon>Embryophyta</taxon>
        <taxon>Tracheophyta</taxon>
        <taxon>Spermatophyta</taxon>
        <taxon>Magnoliopsida</taxon>
        <taxon>eudicotyledons</taxon>
        <taxon>Gunneridae</taxon>
        <taxon>Pentapetalae</taxon>
        <taxon>asterids</taxon>
        <taxon>Ericales</taxon>
        <taxon>Theaceae</taxon>
        <taxon>Camellia</taxon>
    </lineage>
</organism>
<evidence type="ECO:0000313" key="2">
    <source>
        <dbReference type="Proteomes" id="UP001060215"/>
    </source>
</evidence>
<comment type="caution">
    <text evidence="1">The sequence shown here is derived from an EMBL/GenBank/DDBJ whole genome shotgun (WGS) entry which is preliminary data.</text>
</comment>
<protein>
    <submittedName>
        <fullName evidence="1">Uncharacterized protein</fullName>
    </submittedName>
</protein>
<accession>A0ACC0F3F9</accession>
<dbReference type="EMBL" id="CM045768">
    <property type="protein sequence ID" value="KAI7982592.1"/>
    <property type="molecule type" value="Genomic_DNA"/>
</dbReference>
<proteinExistence type="predicted"/>